<evidence type="ECO:0000256" key="5">
    <source>
        <dbReference type="ARBA" id="ARBA00023242"/>
    </source>
</evidence>
<evidence type="ECO:0000313" key="9">
    <source>
        <dbReference type="Proteomes" id="UP001314170"/>
    </source>
</evidence>
<dbReference type="PROSITE" id="PS50863">
    <property type="entry name" value="B3"/>
    <property type="match status" value="1"/>
</dbReference>
<dbReference type="Gene3D" id="2.40.330.10">
    <property type="entry name" value="DNA-binding pseudobarrel domain"/>
    <property type="match status" value="1"/>
</dbReference>
<dbReference type="SUPFAM" id="SSF101936">
    <property type="entry name" value="DNA-binding pseudobarrel domain"/>
    <property type="match status" value="1"/>
</dbReference>
<evidence type="ECO:0000256" key="3">
    <source>
        <dbReference type="ARBA" id="ARBA00023125"/>
    </source>
</evidence>
<evidence type="ECO:0000256" key="1">
    <source>
        <dbReference type="ARBA" id="ARBA00004123"/>
    </source>
</evidence>
<dbReference type="Pfam" id="PF02362">
    <property type="entry name" value="B3"/>
    <property type="match status" value="1"/>
</dbReference>
<evidence type="ECO:0000259" key="7">
    <source>
        <dbReference type="PROSITE" id="PS50863"/>
    </source>
</evidence>
<dbReference type="InterPro" id="IPR003340">
    <property type="entry name" value="B3_DNA-bd"/>
</dbReference>
<name>A0AAV1SC17_9ROSI</name>
<dbReference type="InterPro" id="IPR044837">
    <property type="entry name" value="REM16-like"/>
</dbReference>
<protein>
    <recommendedName>
        <fullName evidence="7">TF-B3 domain-containing protein</fullName>
    </recommendedName>
</protein>
<keyword evidence="3" id="KW-0238">DNA-binding</keyword>
<reference evidence="8 9" key="1">
    <citation type="submission" date="2024-01" db="EMBL/GenBank/DDBJ databases">
        <authorList>
            <person name="Waweru B."/>
        </authorList>
    </citation>
    <scope>NUCLEOTIDE SEQUENCE [LARGE SCALE GENOMIC DNA]</scope>
</reference>
<dbReference type="AlphaFoldDB" id="A0AAV1SC17"/>
<dbReference type="GO" id="GO:0005634">
    <property type="term" value="C:nucleus"/>
    <property type="evidence" value="ECO:0007669"/>
    <property type="project" value="UniProtKB-SubCell"/>
</dbReference>
<evidence type="ECO:0000256" key="4">
    <source>
        <dbReference type="ARBA" id="ARBA00023163"/>
    </source>
</evidence>
<dbReference type="PANTHER" id="PTHR31391">
    <property type="entry name" value="B3 DOMAIN-CONTAINING PROTEIN OS11G0197600-RELATED"/>
    <property type="match status" value="1"/>
</dbReference>
<comment type="caution">
    <text evidence="8">The sequence shown here is derived from an EMBL/GenBank/DDBJ whole genome shotgun (WGS) entry which is preliminary data.</text>
</comment>
<keyword evidence="4" id="KW-0804">Transcription</keyword>
<evidence type="ECO:0000313" key="8">
    <source>
        <dbReference type="EMBL" id="CAK7347823.1"/>
    </source>
</evidence>
<keyword evidence="5" id="KW-0539">Nucleus</keyword>
<dbReference type="EMBL" id="CAWUPB010001173">
    <property type="protein sequence ID" value="CAK7347823.1"/>
    <property type="molecule type" value="Genomic_DNA"/>
</dbReference>
<dbReference type="SMART" id="SM01019">
    <property type="entry name" value="B3"/>
    <property type="match status" value="1"/>
</dbReference>
<keyword evidence="9" id="KW-1185">Reference proteome</keyword>
<keyword evidence="2" id="KW-0805">Transcription regulation</keyword>
<comment type="subcellular location">
    <subcellularLocation>
        <location evidence="1">Nucleus</location>
    </subcellularLocation>
</comment>
<sequence>MVLVCNQEGNFGSVGSDSAEEETEDDDSSFQLMEGVSPDSKETSSSSLDFHPRKPAGTDSAKAANGTRFSGMNREGIKGKAKLGSSSKEYEGFLPRNQPSAADGNAEALDRNGVPNDIPCFTIQMLDSHLPPRSTLSVPSWFAIKYLKEEEGDITLSVLNEGSWRAKYRVCKASRGSRVRLKEGWGRFALKNGLEVGDICSFYLLKRDKVVFQVSISRPDKK</sequence>
<feature type="region of interest" description="Disordered" evidence="6">
    <location>
        <begin position="1"/>
        <end position="84"/>
    </location>
</feature>
<dbReference type="InterPro" id="IPR015300">
    <property type="entry name" value="DNA-bd_pseudobarrel_sf"/>
</dbReference>
<dbReference type="Proteomes" id="UP001314170">
    <property type="component" value="Unassembled WGS sequence"/>
</dbReference>
<proteinExistence type="predicted"/>
<dbReference type="CDD" id="cd10017">
    <property type="entry name" value="B3_DNA"/>
    <property type="match status" value="1"/>
</dbReference>
<gene>
    <name evidence="8" type="ORF">DCAF_LOCUS20512</name>
</gene>
<accession>A0AAV1SC17</accession>
<organism evidence="8 9">
    <name type="scientific">Dovyalis caffra</name>
    <dbReference type="NCBI Taxonomy" id="77055"/>
    <lineage>
        <taxon>Eukaryota</taxon>
        <taxon>Viridiplantae</taxon>
        <taxon>Streptophyta</taxon>
        <taxon>Embryophyta</taxon>
        <taxon>Tracheophyta</taxon>
        <taxon>Spermatophyta</taxon>
        <taxon>Magnoliopsida</taxon>
        <taxon>eudicotyledons</taxon>
        <taxon>Gunneridae</taxon>
        <taxon>Pentapetalae</taxon>
        <taxon>rosids</taxon>
        <taxon>fabids</taxon>
        <taxon>Malpighiales</taxon>
        <taxon>Salicaceae</taxon>
        <taxon>Flacourtieae</taxon>
        <taxon>Dovyalis</taxon>
    </lineage>
</organism>
<dbReference type="GO" id="GO:0003677">
    <property type="term" value="F:DNA binding"/>
    <property type="evidence" value="ECO:0007669"/>
    <property type="project" value="UniProtKB-KW"/>
</dbReference>
<evidence type="ECO:0000256" key="6">
    <source>
        <dbReference type="SAM" id="MobiDB-lite"/>
    </source>
</evidence>
<evidence type="ECO:0000256" key="2">
    <source>
        <dbReference type="ARBA" id="ARBA00023015"/>
    </source>
</evidence>
<feature type="compositionally biased region" description="Acidic residues" evidence="6">
    <location>
        <begin position="18"/>
        <end position="28"/>
    </location>
</feature>
<feature type="domain" description="TF-B3" evidence="7">
    <location>
        <begin position="121"/>
        <end position="220"/>
    </location>
</feature>